<dbReference type="AlphaFoldDB" id="A0A8T3BMT6"/>
<organism evidence="1 2">
    <name type="scientific">Dendrobium nobile</name>
    <name type="common">Orchid</name>
    <dbReference type="NCBI Taxonomy" id="94219"/>
    <lineage>
        <taxon>Eukaryota</taxon>
        <taxon>Viridiplantae</taxon>
        <taxon>Streptophyta</taxon>
        <taxon>Embryophyta</taxon>
        <taxon>Tracheophyta</taxon>
        <taxon>Spermatophyta</taxon>
        <taxon>Magnoliopsida</taxon>
        <taxon>Liliopsida</taxon>
        <taxon>Asparagales</taxon>
        <taxon>Orchidaceae</taxon>
        <taxon>Epidendroideae</taxon>
        <taxon>Malaxideae</taxon>
        <taxon>Dendrobiinae</taxon>
        <taxon>Dendrobium</taxon>
    </lineage>
</organism>
<protein>
    <submittedName>
        <fullName evidence="1">Uncharacterized protein</fullName>
    </submittedName>
</protein>
<comment type="caution">
    <text evidence="1">The sequence shown here is derived from an EMBL/GenBank/DDBJ whole genome shotgun (WGS) entry which is preliminary data.</text>
</comment>
<proteinExistence type="predicted"/>
<name>A0A8T3BMT6_DENNO</name>
<dbReference type="Proteomes" id="UP000829196">
    <property type="component" value="Unassembled WGS sequence"/>
</dbReference>
<evidence type="ECO:0000313" key="2">
    <source>
        <dbReference type="Proteomes" id="UP000829196"/>
    </source>
</evidence>
<accession>A0A8T3BMT6</accession>
<reference evidence="1" key="1">
    <citation type="journal article" date="2022" name="Front. Genet.">
        <title>Chromosome-Scale Assembly of the Dendrobium nobile Genome Provides Insights Into the Molecular Mechanism of the Biosynthesis of the Medicinal Active Ingredient of Dendrobium.</title>
        <authorList>
            <person name="Xu Q."/>
            <person name="Niu S.-C."/>
            <person name="Li K.-L."/>
            <person name="Zheng P.-J."/>
            <person name="Zhang X.-J."/>
            <person name="Jia Y."/>
            <person name="Liu Y."/>
            <person name="Niu Y.-X."/>
            <person name="Yu L.-H."/>
            <person name="Chen D.-F."/>
            <person name="Zhang G.-Q."/>
        </authorList>
    </citation>
    <scope>NUCLEOTIDE SEQUENCE</scope>
    <source>
        <tissue evidence="1">Leaf</tissue>
    </source>
</reference>
<sequence>MRAEDVQLQLIINSLKFSCMDLFTQQSVRLPSNSPSVLSVVLWSKKINRI</sequence>
<evidence type="ECO:0000313" key="1">
    <source>
        <dbReference type="EMBL" id="KAI0518615.1"/>
    </source>
</evidence>
<keyword evidence="2" id="KW-1185">Reference proteome</keyword>
<dbReference type="EMBL" id="JAGYWB010000006">
    <property type="protein sequence ID" value="KAI0518615.1"/>
    <property type="molecule type" value="Genomic_DNA"/>
</dbReference>
<gene>
    <name evidence="1" type="ORF">KFK09_006051</name>
</gene>